<accession>A0AAP0HAT2</accession>
<comment type="caution">
    <text evidence="1">The sequence shown here is derived from an EMBL/GenBank/DDBJ whole genome shotgun (WGS) entry which is preliminary data.</text>
</comment>
<gene>
    <name evidence="1" type="ORF">Sjap_026675</name>
</gene>
<dbReference type="EMBL" id="JBBNAE010000018">
    <property type="protein sequence ID" value="KAK9081388.1"/>
    <property type="molecule type" value="Genomic_DNA"/>
</dbReference>
<evidence type="ECO:0000313" key="2">
    <source>
        <dbReference type="Proteomes" id="UP001417504"/>
    </source>
</evidence>
<protein>
    <submittedName>
        <fullName evidence="1">Uncharacterized protein</fullName>
    </submittedName>
</protein>
<dbReference type="AlphaFoldDB" id="A0AAP0HAT2"/>
<evidence type="ECO:0000313" key="1">
    <source>
        <dbReference type="EMBL" id="KAK9081388.1"/>
    </source>
</evidence>
<proteinExistence type="predicted"/>
<sequence length="168" mass="19683">MEFHVNIFRGDRTKSAPSRKWEFFKDPLSSHAPSASAFTQSSFPFIFLSLSEYLASLTALSESPVIIRRGRPLYPYLRGVIIDHLRKGMRPKLIPDELFVQTGIQEFLEWSSLRVWMKSWLRYCHWYYTTALSPDVGIEQFFSVPEVNSSWKIVLKDKNLLRSFIEDL</sequence>
<organism evidence="1 2">
    <name type="scientific">Stephania japonica</name>
    <dbReference type="NCBI Taxonomy" id="461633"/>
    <lineage>
        <taxon>Eukaryota</taxon>
        <taxon>Viridiplantae</taxon>
        <taxon>Streptophyta</taxon>
        <taxon>Embryophyta</taxon>
        <taxon>Tracheophyta</taxon>
        <taxon>Spermatophyta</taxon>
        <taxon>Magnoliopsida</taxon>
        <taxon>Ranunculales</taxon>
        <taxon>Menispermaceae</taxon>
        <taxon>Menispermoideae</taxon>
        <taxon>Cissampelideae</taxon>
        <taxon>Stephania</taxon>
    </lineage>
</organism>
<name>A0AAP0HAT2_9MAGN</name>
<reference evidence="1 2" key="1">
    <citation type="submission" date="2024-01" db="EMBL/GenBank/DDBJ databases">
        <title>Genome assemblies of Stephania.</title>
        <authorList>
            <person name="Yang L."/>
        </authorList>
    </citation>
    <scope>NUCLEOTIDE SEQUENCE [LARGE SCALE GENOMIC DNA]</scope>
    <source>
        <strain evidence="1">QJT</strain>
        <tissue evidence="1">Leaf</tissue>
    </source>
</reference>
<dbReference type="Proteomes" id="UP001417504">
    <property type="component" value="Unassembled WGS sequence"/>
</dbReference>
<keyword evidence="2" id="KW-1185">Reference proteome</keyword>